<name>A0A939BVF1_9BACL</name>
<feature type="domain" description="Metallo-beta-lactamase" evidence="4">
    <location>
        <begin position="77"/>
        <end position="266"/>
    </location>
</feature>
<dbReference type="Gene3D" id="3.60.15.10">
    <property type="entry name" value="Ribonuclease Z/Hydroxyacylglutathione hydrolase-like"/>
    <property type="match status" value="1"/>
</dbReference>
<proteinExistence type="predicted"/>
<evidence type="ECO:0000256" key="3">
    <source>
        <dbReference type="ARBA" id="ARBA00048505"/>
    </source>
</evidence>
<evidence type="ECO:0000259" key="4">
    <source>
        <dbReference type="Pfam" id="PF12706"/>
    </source>
</evidence>
<comment type="catalytic activity">
    <reaction evidence="1">
        <text>3',5'-cyclic CMP + H2O = CMP + H(+)</text>
        <dbReference type="Rhea" id="RHEA:72675"/>
        <dbReference type="ChEBI" id="CHEBI:15377"/>
        <dbReference type="ChEBI" id="CHEBI:15378"/>
        <dbReference type="ChEBI" id="CHEBI:58003"/>
        <dbReference type="ChEBI" id="CHEBI:60377"/>
    </reaction>
    <physiologicalReaction direction="left-to-right" evidence="1">
        <dbReference type="Rhea" id="RHEA:72676"/>
    </physiologicalReaction>
</comment>
<dbReference type="GO" id="GO:0008270">
    <property type="term" value="F:zinc ion binding"/>
    <property type="evidence" value="ECO:0007669"/>
    <property type="project" value="InterPro"/>
</dbReference>
<comment type="function">
    <text evidence="2">Counteracts the endogenous Pycsar antiviral defense system. Phosphodiesterase that enables metal-dependent hydrolysis of host cyclic nucleotide Pycsar defense signals such as cCMP and cUMP.</text>
</comment>
<evidence type="ECO:0000256" key="1">
    <source>
        <dbReference type="ARBA" id="ARBA00034221"/>
    </source>
</evidence>
<dbReference type="PIRSF" id="PIRSF038896">
    <property type="entry name" value="NAPE-PLD"/>
    <property type="match status" value="1"/>
</dbReference>
<protein>
    <submittedName>
        <fullName evidence="5">L-ascorbate metabolism protein UlaG (Beta-lactamase superfamily)</fullName>
    </submittedName>
</protein>
<evidence type="ECO:0000313" key="5">
    <source>
        <dbReference type="EMBL" id="MBM7590596.1"/>
    </source>
</evidence>
<dbReference type="EMBL" id="JAFBEB010000006">
    <property type="protein sequence ID" value="MBM7590596.1"/>
    <property type="molecule type" value="Genomic_DNA"/>
</dbReference>
<evidence type="ECO:0000313" key="6">
    <source>
        <dbReference type="Proteomes" id="UP000717624"/>
    </source>
</evidence>
<dbReference type="RefSeq" id="WP_204518334.1">
    <property type="nucleotide sequence ID" value="NZ_BAABIN010000002.1"/>
</dbReference>
<dbReference type="Pfam" id="PF12706">
    <property type="entry name" value="Lactamase_B_2"/>
    <property type="match status" value="1"/>
</dbReference>
<dbReference type="InterPro" id="IPR036866">
    <property type="entry name" value="RibonucZ/Hydroxyglut_hydro"/>
</dbReference>
<comment type="caution">
    <text evidence="5">The sequence shown here is derived from an EMBL/GenBank/DDBJ whole genome shotgun (WGS) entry which is preliminary data.</text>
</comment>
<dbReference type="Proteomes" id="UP000717624">
    <property type="component" value="Unassembled WGS sequence"/>
</dbReference>
<comment type="catalytic activity">
    <reaction evidence="3">
        <text>3',5'-cyclic UMP + H2O = UMP + H(+)</text>
        <dbReference type="Rhea" id="RHEA:70575"/>
        <dbReference type="ChEBI" id="CHEBI:15377"/>
        <dbReference type="ChEBI" id="CHEBI:15378"/>
        <dbReference type="ChEBI" id="CHEBI:57865"/>
        <dbReference type="ChEBI" id="CHEBI:184387"/>
    </reaction>
    <physiologicalReaction direction="left-to-right" evidence="3">
        <dbReference type="Rhea" id="RHEA:70576"/>
    </physiologicalReaction>
</comment>
<dbReference type="PANTHER" id="PTHR15032:SF36">
    <property type="entry name" value="METALLO-BETA-LACTAMASE DOMAIN-CONTAINING PROTEIN"/>
    <property type="match status" value="1"/>
</dbReference>
<evidence type="ECO:0000256" key="2">
    <source>
        <dbReference type="ARBA" id="ARBA00034301"/>
    </source>
</evidence>
<dbReference type="PANTHER" id="PTHR15032">
    <property type="entry name" value="N-ACYL-PHOSPHATIDYLETHANOLAMINE-HYDROLYZING PHOSPHOLIPASE D"/>
    <property type="match status" value="1"/>
</dbReference>
<dbReference type="AlphaFoldDB" id="A0A939BVF1"/>
<reference evidence="5" key="1">
    <citation type="submission" date="2021-01" db="EMBL/GenBank/DDBJ databases">
        <title>Genomic Encyclopedia of Type Strains, Phase IV (KMG-IV): sequencing the most valuable type-strain genomes for metagenomic binning, comparative biology and taxonomic classification.</title>
        <authorList>
            <person name="Goeker M."/>
        </authorList>
    </citation>
    <scope>NUCLEOTIDE SEQUENCE</scope>
    <source>
        <strain evidence="5">DSM 25523</strain>
    </source>
</reference>
<accession>A0A939BVF1</accession>
<keyword evidence="6" id="KW-1185">Reference proteome</keyword>
<dbReference type="SUPFAM" id="SSF56281">
    <property type="entry name" value="Metallo-hydrolase/oxidoreductase"/>
    <property type="match status" value="1"/>
</dbReference>
<gene>
    <name evidence="5" type="ORF">JOD01_002200</name>
</gene>
<organism evidence="5 6">
    <name type="scientific">Brevibacillus fulvus</name>
    <dbReference type="NCBI Taxonomy" id="1125967"/>
    <lineage>
        <taxon>Bacteria</taxon>
        <taxon>Bacillati</taxon>
        <taxon>Bacillota</taxon>
        <taxon>Bacilli</taxon>
        <taxon>Bacillales</taxon>
        <taxon>Paenibacillaceae</taxon>
        <taxon>Brevibacillus</taxon>
    </lineage>
</organism>
<dbReference type="GO" id="GO:0070290">
    <property type="term" value="F:N-acylphosphatidylethanolamine-specific phospholipase D activity"/>
    <property type="evidence" value="ECO:0007669"/>
    <property type="project" value="InterPro"/>
</dbReference>
<dbReference type="GO" id="GO:0005737">
    <property type="term" value="C:cytoplasm"/>
    <property type="evidence" value="ECO:0007669"/>
    <property type="project" value="TreeGrafter"/>
</dbReference>
<dbReference type="InterPro" id="IPR001279">
    <property type="entry name" value="Metallo-B-lactamas"/>
</dbReference>
<sequence length="309" mass="36318">MFFHRKRYTNLDDVPTGKTFGEMLQWRKERKAKIKDLSYTIPQCREVDLAFLKRNRTAPLLVWIGHASFLLQIHGLNILIDPVWANRMGFEKRLSPPGLPLDELPQIDIVLVSHGHYDHLDFPTLRRLQGNPQFFVPIGLGRLFRKKGFRRISEFSWWEQAEHGGVSFHFVPAQHWTRRSLFDTNTSHWGGWVIQFGQEPALYFSGDSGYFRGFQEIGERFSIGIALMPIGAYEPEWFMSNQHMTPEESIQAFLDLRASLFIPMHYGAFRLADDTPKEALDRLQREWKRRELPSKQLRILQLGEMYWPT</sequence>
<dbReference type="InterPro" id="IPR024884">
    <property type="entry name" value="NAPE-PLD"/>
</dbReference>